<feature type="binding site" evidence="4">
    <location>
        <position position="284"/>
    </location>
    <ligand>
        <name>Zn(2+)</name>
        <dbReference type="ChEBI" id="CHEBI:29105"/>
    </ligand>
</feature>
<evidence type="ECO:0000313" key="6">
    <source>
        <dbReference type="EMBL" id="WED64368.1"/>
    </source>
</evidence>
<dbReference type="Pfam" id="PF02574">
    <property type="entry name" value="S-methyl_trans"/>
    <property type="match status" value="1"/>
</dbReference>
<evidence type="ECO:0000256" key="3">
    <source>
        <dbReference type="PIRSR" id="PIRSR037505-2"/>
    </source>
</evidence>
<dbReference type="AlphaFoldDB" id="A0AAF0CMM8"/>
<protein>
    <submittedName>
        <fullName evidence="6">Homocysteine S-methyltransferase family protein</fullName>
    </submittedName>
</protein>
<dbReference type="GO" id="GO:0008168">
    <property type="term" value="F:methyltransferase activity"/>
    <property type="evidence" value="ECO:0007669"/>
    <property type="project" value="UniProtKB-UniRule"/>
</dbReference>
<sequence>MASSNNRLLAALASRRLVCDGGMGTQLMLAGLEQGASGEAWNITHPERVLEIQKRYVDAGADCIITNTFGGSRLMLERHGVADDVVAINQAAVRIAREAFGDKEGFVLGDIGPLGAILEPYGDLPYADAVAAITEQAKALVEAGVDAIILETQTGKEEIQAGLEGAKAAGAPCIIASFAYDLSADKSFYKTMMGFGPEDAAEFCEEHGADIIALNCGTGMDMPGAASVAEIYRDTVDLPIMIQPNAGLPVLENMKAVYKQPPEETAAETPAALAAGANIIGSCCGSTPDHTAAIRAKVDAFNAAN</sequence>
<feature type="domain" description="Hcy-binding" evidence="5">
    <location>
        <begin position="5"/>
        <end position="298"/>
    </location>
</feature>
<accession>A0AAF0CMM8</accession>
<dbReference type="EMBL" id="CP119075">
    <property type="protein sequence ID" value="WED64368.1"/>
    <property type="molecule type" value="Genomic_DNA"/>
</dbReference>
<comment type="cofactor">
    <cofactor evidence="3">
        <name>Zn(2+)</name>
        <dbReference type="ChEBI" id="CHEBI:29105"/>
    </cofactor>
    <text evidence="3">Binds 1 zinc ion per subunit.</text>
</comment>
<dbReference type="InterPro" id="IPR017226">
    <property type="entry name" value="BHMT-like"/>
</dbReference>
<dbReference type="PROSITE" id="PS50970">
    <property type="entry name" value="HCY"/>
    <property type="match status" value="1"/>
</dbReference>
<feature type="binding site" evidence="4">
    <location>
        <position position="283"/>
    </location>
    <ligand>
        <name>Zn(2+)</name>
        <dbReference type="ChEBI" id="CHEBI:29105"/>
    </ligand>
</feature>
<gene>
    <name evidence="6" type="ORF">PXH66_18675</name>
</gene>
<dbReference type="Proteomes" id="UP001218638">
    <property type="component" value="Chromosome"/>
</dbReference>
<dbReference type="GO" id="GO:0009086">
    <property type="term" value="P:methionine biosynthetic process"/>
    <property type="evidence" value="ECO:0007669"/>
    <property type="project" value="InterPro"/>
</dbReference>
<dbReference type="SUPFAM" id="SSF82282">
    <property type="entry name" value="Homocysteine S-methyltransferase"/>
    <property type="match status" value="1"/>
</dbReference>
<keyword evidence="3 4" id="KW-0479">Metal-binding</keyword>
<keyword evidence="3 4" id="KW-0862">Zinc</keyword>
<reference evidence="6" key="1">
    <citation type="submission" date="2023-03" db="EMBL/GenBank/DDBJ databases">
        <title>Lomoglobus Profundus gen. nov., sp. nov., a novel member of the phylum Verrucomicrobia, isolated from deep-marine sediment of South China Sea.</title>
        <authorList>
            <person name="Ahmad T."/>
            <person name="Ishaq S.E."/>
            <person name="Wang F."/>
        </authorList>
    </citation>
    <scope>NUCLEOTIDE SEQUENCE</scope>
    <source>
        <strain evidence="6">LMO-M01</strain>
    </source>
</reference>
<proteinExistence type="predicted"/>
<evidence type="ECO:0000313" key="7">
    <source>
        <dbReference type="Proteomes" id="UP001218638"/>
    </source>
</evidence>
<evidence type="ECO:0000256" key="2">
    <source>
        <dbReference type="ARBA" id="ARBA00022679"/>
    </source>
</evidence>
<evidence type="ECO:0000256" key="4">
    <source>
        <dbReference type="PROSITE-ProRule" id="PRU00333"/>
    </source>
</evidence>
<dbReference type="InterPro" id="IPR003726">
    <property type="entry name" value="HCY_dom"/>
</dbReference>
<dbReference type="PIRSF" id="PIRSF037505">
    <property type="entry name" value="Betaine_HMT"/>
    <property type="match status" value="1"/>
</dbReference>
<keyword evidence="2 4" id="KW-0808">Transferase</keyword>
<dbReference type="Gene3D" id="3.20.20.330">
    <property type="entry name" value="Homocysteine-binding-like domain"/>
    <property type="match status" value="1"/>
</dbReference>
<feature type="binding site" evidence="3 4">
    <location>
        <position position="216"/>
    </location>
    <ligand>
        <name>Zn(2+)</name>
        <dbReference type="ChEBI" id="CHEBI:29105"/>
    </ligand>
</feature>
<dbReference type="RefSeq" id="WP_330930967.1">
    <property type="nucleotide sequence ID" value="NZ_CP119075.1"/>
</dbReference>
<dbReference type="GO" id="GO:0008270">
    <property type="term" value="F:zinc ion binding"/>
    <property type="evidence" value="ECO:0007669"/>
    <property type="project" value="InterPro"/>
</dbReference>
<evidence type="ECO:0000256" key="1">
    <source>
        <dbReference type="ARBA" id="ARBA00022603"/>
    </source>
</evidence>
<name>A0AAF0CMM8_9BACT</name>
<keyword evidence="7" id="KW-1185">Reference proteome</keyword>
<dbReference type="InterPro" id="IPR036589">
    <property type="entry name" value="HCY_dom_sf"/>
</dbReference>
<dbReference type="KEGG" id="slom:PXH66_18675"/>
<evidence type="ECO:0000259" key="5">
    <source>
        <dbReference type="PROSITE" id="PS50970"/>
    </source>
</evidence>
<keyword evidence="1 4" id="KW-0489">Methyltransferase</keyword>
<organism evidence="6 7">
    <name type="scientific">Synoicihabitans lomoniglobus</name>
    <dbReference type="NCBI Taxonomy" id="2909285"/>
    <lineage>
        <taxon>Bacteria</taxon>
        <taxon>Pseudomonadati</taxon>
        <taxon>Verrucomicrobiota</taxon>
        <taxon>Opitutia</taxon>
        <taxon>Opitutales</taxon>
        <taxon>Opitutaceae</taxon>
        <taxon>Synoicihabitans</taxon>
    </lineage>
</organism>
<dbReference type="PANTHER" id="PTHR11103">
    <property type="entry name" value="SLR1189 PROTEIN"/>
    <property type="match status" value="1"/>
</dbReference>
<dbReference type="GO" id="GO:0032259">
    <property type="term" value="P:methylation"/>
    <property type="evidence" value="ECO:0007669"/>
    <property type="project" value="UniProtKB-KW"/>
</dbReference>
<dbReference type="PANTHER" id="PTHR11103:SF18">
    <property type="entry name" value="SLR1189 PROTEIN"/>
    <property type="match status" value="1"/>
</dbReference>